<gene>
    <name evidence="4" type="ORF">WJX72_005246</name>
</gene>
<dbReference type="InterPro" id="IPR042099">
    <property type="entry name" value="ANL_N_sf"/>
</dbReference>
<protein>
    <recommendedName>
        <fullName evidence="3">AMP-dependent synthetase/ligase domain-containing protein</fullName>
    </recommendedName>
</protein>
<name>A0AAW1QFN0_9CHLO</name>
<evidence type="ECO:0000256" key="1">
    <source>
        <dbReference type="ARBA" id="ARBA00006432"/>
    </source>
</evidence>
<dbReference type="AlphaFoldDB" id="A0AAW1QFN0"/>
<comment type="similarity">
    <text evidence="1">Belongs to the ATP-dependent AMP-binding enzyme family.</text>
</comment>
<comment type="caution">
    <text evidence="4">The sequence shown here is derived from an EMBL/GenBank/DDBJ whole genome shotgun (WGS) entry which is preliminary data.</text>
</comment>
<dbReference type="InterPro" id="IPR000873">
    <property type="entry name" value="AMP-dep_synth/lig_dom"/>
</dbReference>
<sequence>MDIVKAAVKFWSRTAVATSKRGAPLECFSYGQILTQASSLADVIRSSPAVRDKPRAPDVGPRIAIMAPAGPEYVAATWASWLAGGVAVPLCLSHPDRELHVFEQVARGVSWAADKVAPGDGSLIIYTSGTTGRPKGAFHTNRSVQAQMAALIAAWEWRAADNILHTLPLHHTHGIVNALYCAHLTGACVTFQPEFSPAEAWKALQRDEEPITVYMGVPTMYSHLLSHYNKSMTPEAQRSAAQAAARLRLTVCGSAACPIPVMKQWEQLSGQHLLERYGMTETGMILSNPYHGERRPGAVGVPLPGVEVKVSATAEESGAPCQPRAQDQDQDQDQNQAGANEAEPSYLAGPGELCVKGDMLFKEYWRKPEATAASFDGQGFFKTGDTAALEGDPPYWRILGRTSVDIIKSGGFKVSALAIENVLLAHPQGSMVQ</sequence>
<keyword evidence="5" id="KW-1185">Reference proteome</keyword>
<dbReference type="EMBL" id="JALJOR010000003">
    <property type="protein sequence ID" value="KAK9820026.1"/>
    <property type="molecule type" value="Genomic_DNA"/>
</dbReference>
<dbReference type="SUPFAM" id="SSF56801">
    <property type="entry name" value="Acetyl-CoA synthetase-like"/>
    <property type="match status" value="1"/>
</dbReference>
<dbReference type="PROSITE" id="PS00455">
    <property type="entry name" value="AMP_BINDING"/>
    <property type="match status" value="1"/>
</dbReference>
<dbReference type="InterPro" id="IPR020845">
    <property type="entry name" value="AMP-binding_CS"/>
</dbReference>
<organism evidence="4 5">
    <name type="scientific">[Myrmecia] bisecta</name>
    <dbReference type="NCBI Taxonomy" id="41462"/>
    <lineage>
        <taxon>Eukaryota</taxon>
        <taxon>Viridiplantae</taxon>
        <taxon>Chlorophyta</taxon>
        <taxon>core chlorophytes</taxon>
        <taxon>Trebouxiophyceae</taxon>
        <taxon>Trebouxiales</taxon>
        <taxon>Trebouxiaceae</taxon>
        <taxon>Myrmecia</taxon>
    </lineage>
</organism>
<dbReference type="Gene3D" id="3.40.50.12780">
    <property type="entry name" value="N-terminal domain of ligase-like"/>
    <property type="match status" value="1"/>
</dbReference>
<accession>A0AAW1QFN0</accession>
<dbReference type="Proteomes" id="UP001489004">
    <property type="component" value="Unassembled WGS sequence"/>
</dbReference>
<proteinExistence type="inferred from homology"/>
<evidence type="ECO:0000259" key="3">
    <source>
        <dbReference type="Pfam" id="PF00501"/>
    </source>
</evidence>
<dbReference type="PANTHER" id="PTHR43201:SF8">
    <property type="entry name" value="ACYL-COA SYNTHETASE FAMILY MEMBER 3"/>
    <property type="match status" value="1"/>
</dbReference>
<feature type="domain" description="AMP-dependent synthetase/ligase" evidence="3">
    <location>
        <begin position="114"/>
        <end position="365"/>
    </location>
</feature>
<reference evidence="4 5" key="1">
    <citation type="journal article" date="2024" name="Nat. Commun.">
        <title>Phylogenomics reveals the evolutionary origins of lichenization in chlorophyte algae.</title>
        <authorList>
            <person name="Puginier C."/>
            <person name="Libourel C."/>
            <person name="Otte J."/>
            <person name="Skaloud P."/>
            <person name="Haon M."/>
            <person name="Grisel S."/>
            <person name="Petersen M."/>
            <person name="Berrin J.G."/>
            <person name="Delaux P.M."/>
            <person name="Dal Grande F."/>
            <person name="Keller J."/>
        </authorList>
    </citation>
    <scope>NUCLEOTIDE SEQUENCE [LARGE SCALE GENOMIC DNA]</scope>
    <source>
        <strain evidence="4 5">SAG 2043</strain>
    </source>
</reference>
<dbReference type="PANTHER" id="PTHR43201">
    <property type="entry name" value="ACYL-COA SYNTHETASE"/>
    <property type="match status" value="1"/>
</dbReference>
<dbReference type="GO" id="GO:0031956">
    <property type="term" value="F:medium-chain fatty acid-CoA ligase activity"/>
    <property type="evidence" value="ECO:0007669"/>
    <property type="project" value="TreeGrafter"/>
</dbReference>
<evidence type="ECO:0000313" key="5">
    <source>
        <dbReference type="Proteomes" id="UP001489004"/>
    </source>
</evidence>
<evidence type="ECO:0000313" key="4">
    <source>
        <dbReference type="EMBL" id="KAK9820026.1"/>
    </source>
</evidence>
<dbReference type="Pfam" id="PF00501">
    <property type="entry name" value="AMP-binding"/>
    <property type="match status" value="1"/>
</dbReference>
<evidence type="ECO:0000256" key="2">
    <source>
        <dbReference type="SAM" id="MobiDB-lite"/>
    </source>
</evidence>
<feature type="region of interest" description="Disordered" evidence="2">
    <location>
        <begin position="312"/>
        <end position="345"/>
    </location>
</feature>
<dbReference type="GO" id="GO:0006631">
    <property type="term" value="P:fatty acid metabolic process"/>
    <property type="evidence" value="ECO:0007669"/>
    <property type="project" value="TreeGrafter"/>
</dbReference>